<feature type="chain" id="PRO_5002727303" description="SGNH hydrolase-type esterase domain-containing protein" evidence="1">
    <location>
        <begin position="20"/>
        <end position="371"/>
    </location>
</feature>
<dbReference type="AlphaFoldDB" id="A8NI13"/>
<dbReference type="OMA" id="QHNDINP"/>
<proteinExistence type="predicted"/>
<dbReference type="InterPro" id="IPR013830">
    <property type="entry name" value="SGNH_hydro"/>
</dbReference>
<dbReference type="RefSeq" id="XP_001833880.1">
    <property type="nucleotide sequence ID" value="XM_001833828.1"/>
</dbReference>
<keyword evidence="1" id="KW-0732">Signal</keyword>
<dbReference type="Proteomes" id="UP000001861">
    <property type="component" value="Unassembled WGS sequence"/>
</dbReference>
<evidence type="ECO:0000256" key="1">
    <source>
        <dbReference type="SAM" id="SignalP"/>
    </source>
</evidence>
<dbReference type="EMBL" id="AACS02000010">
    <property type="protein sequence ID" value="EAU87910.1"/>
    <property type="molecule type" value="Genomic_DNA"/>
</dbReference>
<dbReference type="Gene3D" id="3.40.50.1110">
    <property type="entry name" value="SGNH hydrolase"/>
    <property type="match status" value="1"/>
</dbReference>
<dbReference type="InParanoid" id="A8NI13"/>
<keyword evidence="4" id="KW-1185">Reference proteome</keyword>
<feature type="domain" description="SGNH hydrolase-type esterase" evidence="2">
    <location>
        <begin position="159"/>
        <end position="351"/>
    </location>
</feature>
<dbReference type="GeneID" id="6010384"/>
<name>A8NI13_COPC7</name>
<reference evidence="3 4" key="1">
    <citation type="journal article" date="2010" name="Proc. Natl. Acad. Sci. U.S.A.">
        <title>Insights into evolution of multicellular fungi from the assembled chromosomes of the mushroom Coprinopsis cinerea (Coprinus cinereus).</title>
        <authorList>
            <person name="Stajich J.E."/>
            <person name="Wilke S.K."/>
            <person name="Ahren D."/>
            <person name="Au C.H."/>
            <person name="Birren B.W."/>
            <person name="Borodovsky M."/>
            <person name="Burns C."/>
            <person name="Canback B."/>
            <person name="Casselton L.A."/>
            <person name="Cheng C.K."/>
            <person name="Deng J."/>
            <person name="Dietrich F.S."/>
            <person name="Fargo D.C."/>
            <person name="Farman M.L."/>
            <person name="Gathman A.C."/>
            <person name="Goldberg J."/>
            <person name="Guigo R."/>
            <person name="Hoegger P.J."/>
            <person name="Hooker J.B."/>
            <person name="Huggins A."/>
            <person name="James T.Y."/>
            <person name="Kamada T."/>
            <person name="Kilaru S."/>
            <person name="Kodira C."/>
            <person name="Kues U."/>
            <person name="Kupfer D."/>
            <person name="Kwan H.S."/>
            <person name="Lomsadze A."/>
            <person name="Li W."/>
            <person name="Lilly W.W."/>
            <person name="Ma L.J."/>
            <person name="Mackey A.J."/>
            <person name="Manning G."/>
            <person name="Martin F."/>
            <person name="Muraguchi H."/>
            <person name="Natvig D.O."/>
            <person name="Palmerini H."/>
            <person name="Ramesh M.A."/>
            <person name="Rehmeyer C.J."/>
            <person name="Roe B.A."/>
            <person name="Shenoy N."/>
            <person name="Stanke M."/>
            <person name="Ter-Hovhannisyan V."/>
            <person name="Tunlid A."/>
            <person name="Velagapudi R."/>
            <person name="Vision T.J."/>
            <person name="Zeng Q."/>
            <person name="Zolan M.E."/>
            <person name="Pukkila P.J."/>
        </authorList>
    </citation>
    <scope>NUCLEOTIDE SEQUENCE [LARGE SCALE GENOMIC DNA]</scope>
    <source>
        <strain evidence="4">Okayama-7 / 130 / ATCC MYA-4618 / FGSC 9003</strain>
    </source>
</reference>
<feature type="signal peptide" evidence="1">
    <location>
        <begin position="1"/>
        <end position="19"/>
    </location>
</feature>
<evidence type="ECO:0000313" key="4">
    <source>
        <dbReference type="Proteomes" id="UP000001861"/>
    </source>
</evidence>
<dbReference type="Pfam" id="PF13472">
    <property type="entry name" value="Lipase_GDSL_2"/>
    <property type="match status" value="1"/>
</dbReference>
<accession>A8NI13</accession>
<comment type="caution">
    <text evidence="3">The sequence shown here is derived from an EMBL/GenBank/DDBJ whole genome shotgun (WGS) entry which is preliminary data.</text>
</comment>
<dbReference type="InterPro" id="IPR036514">
    <property type="entry name" value="SGNH_hydro_sf"/>
</dbReference>
<dbReference type="OrthoDB" id="426133at2759"/>
<gene>
    <name evidence="3" type="ORF">CC1G_01557</name>
</gene>
<dbReference type="VEuPathDB" id="FungiDB:CC1G_01557"/>
<dbReference type="SUPFAM" id="SSF52266">
    <property type="entry name" value="SGNH hydrolase"/>
    <property type="match status" value="1"/>
</dbReference>
<sequence>MRLFSIVVAALAVASPVLGAPQGGPILPAFKTIPSNDRNIFYHGRWDENNGSWWAGTGFKVNIQNLRRLSINLGTNSSWPSAPTAISFDNGKFETVELASGTNHIAIPEHIAKAERGKTTLLRVNVQGWQQNRIQFQSLDLNIDAQLEPYKPAKRAFQFIGDSLSAGQFLPQGVNQAWPFLVGEHFKAEHRINAQPGATLTDRESYGNVHGISYQYFRTEDTGFIWTSDHNYTTPWDFKRDVPRATHIVIHVGANDASHDISGEDFTKVYQEFLDKLRKINGPHAHIFIFTPWGWPNADGNTYYYYEGVYEAIVKSRRAKGDRNIHLVDTTGWVTWDDVFHDNVHPNVPGMANIADKFIEWLEKWEARNRW</sequence>
<organism evidence="3 4">
    <name type="scientific">Coprinopsis cinerea (strain Okayama-7 / 130 / ATCC MYA-4618 / FGSC 9003)</name>
    <name type="common">Inky cap fungus</name>
    <name type="synonym">Hormographiella aspergillata</name>
    <dbReference type="NCBI Taxonomy" id="240176"/>
    <lineage>
        <taxon>Eukaryota</taxon>
        <taxon>Fungi</taxon>
        <taxon>Dikarya</taxon>
        <taxon>Basidiomycota</taxon>
        <taxon>Agaricomycotina</taxon>
        <taxon>Agaricomycetes</taxon>
        <taxon>Agaricomycetidae</taxon>
        <taxon>Agaricales</taxon>
        <taxon>Agaricineae</taxon>
        <taxon>Psathyrellaceae</taxon>
        <taxon>Coprinopsis</taxon>
    </lineage>
</organism>
<dbReference type="KEGG" id="cci:CC1G_01557"/>
<evidence type="ECO:0000259" key="2">
    <source>
        <dbReference type="Pfam" id="PF13472"/>
    </source>
</evidence>
<dbReference type="PANTHER" id="PTHR37834:SF2">
    <property type="entry name" value="ESTERASE, SGNH HYDROLASE-TYPE"/>
    <property type="match status" value="1"/>
</dbReference>
<dbReference type="Gene3D" id="2.60.120.260">
    <property type="entry name" value="Galactose-binding domain-like"/>
    <property type="match status" value="1"/>
</dbReference>
<evidence type="ECO:0000313" key="3">
    <source>
        <dbReference type="EMBL" id="EAU87910.1"/>
    </source>
</evidence>
<dbReference type="PANTHER" id="PTHR37834">
    <property type="entry name" value="GDSL-LIKE LIPASE/ACYLHYDROLASE DOMAIN PROTEIN (AFU_ORTHOLOGUE AFUA_2G00620)"/>
    <property type="match status" value="1"/>
</dbReference>
<dbReference type="InterPro" id="IPR052762">
    <property type="entry name" value="PCW_deacetylase/CE"/>
</dbReference>
<protein>
    <recommendedName>
        <fullName evidence="2">SGNH hydrolase-type esterase domain-containing protein</fullName>
    </recommendedName>
</protein>
<dbReference type="eggNOG" id="ENOG502QUVW">
    <property type="taxonomic scope" value="Eukaryota"/>
</dbReference>